<proteinExistence type="predicted"/>
<feature type="compositionally biased region" description="Polar residues" evidence="1">
    <location>
        <begin position="19"/>
        <end position="29"/>
    </location>
</feature>
<evidence type="ECO:0000256" key="1">
    <source>
        <dbReference type="SAM" id="MobiDB-lite"/>
    </source>
</evidence>
<dbReference type="EMBL" id="CP034759">
    <property type="protein sequence ID" value="QBG34382.1"/>
    <property type="molecule type" value="Genomic_DNA"/>
</dbReference>
<feature type="region of interest" description="Disordered" evidence="1">
    <location>
        <begin position="1"/>
        <end position="33"/>
    </location>
</feature>
<accession>A0A4P6P4W6</accession>
<dbReference type="AlphaFoldDB" id="A0A4P6P4W6"/>
<reference evidence="2 3" key="1">
    <citation type="submission" date="2018-12" db="EMBL/GenBank/DDBJ databases">
        <title>Complete genome of Litorilituus sediminis.</title>
        <authorList>
            <person name="Liu A."/>
            <person name="Rong J."/>
        </authorList>
    </citation>
    <scope>NUCLEOTIDE SEQUENCE [LARGE SCALE GENOMIC DNA]</scope>
    <source>
        <strain evidence="2 3">JCM 17549</strain>
    </source>
</reference>
<gene>
    <name evidence="2" type="ORF">EMK97_00825</name>
</gene>
<dbReference type="Proteomes" id="UP000290244">
    <property type="component" value="Chromosome"/>
</dbReference>
<keyword evidence="3" id="KW-1185">Reference proteome</keyword>
<name>A0A4P6P4W6_9GAMM</name>
<dbReference type="RefSeq" id="WP_130598537.1">
    <property type="nucleotide sequence ID" value="NZ_CP034759.1"/>
</dbReference>
<organism evidence="2 3">
    <name type="scientific">Litorilituus sediminis</name>
    <dbReference type="NCBI Taxonomy" id="718192"/>
    <lineage>
        <taxon>Bacteria</taxon>
        <taxon>Pseudomonadati</taxon>
        <taxon>Pseudomonadota</taxon>
        <taxon>Gammaproteobacteria</taxon>
        <taxon>Alteromonadales</taxon>
        <taxon>Colwelliaceae</taxon>
        <taxon>Litorilituus</taxon>
    </lineage>
</organism>
<sequence>MTDLFKDPDNLFQDDEPAQQLNNTASQEQSSEECDGLIERYKRCKAEVNQKLGVIDNSVQIDKETVLNPHKVKPFTVDDDGRVTITKGEMNTTKSQAELMKVIKAKVYKQYGVSGE</sequence>
<evidence type="ECO:0000313" key="2">
    <source>
        <dbReference type="EMBL" id="QBG34382.1"/>
    </source>
</evidence>
<evidence type="ECO:0000313" key="3">
    <source>
        <dbReference type="Proteomes" id="UP000290244"/>
    </source>
</evidence>
<dbReference type="KEGG" id="lsd:EMK97_00825"/>
<protein>
    <submittedName>
        <fullName evidence="2">Uncharacterized protein</fullName>
    </submittedName>
</protein>